<comment type="caution">
    <text evidence="1">The sequence shown here is derived from an EMBL/GenBank/DDBJ whole genome shotgun (WGS) entry which is preliminary data.</text>
</comment>
<dbReference type="Proteomes" id="UP001165580">
    <property type="component" value="Unassembled WGS sequence"/>
</dbReference>
<organism evidence="1 2">
    <name type="scientific">Herbiconiux gentiana</name>
    <dbReference type="NCBI Taxonomy" id="2970912"/>
    <lineage>
        <taxon>Bacteria</taxon>
        <taxon>Bacillati</taxon>
        <taxon>Actinomycetota</taxon>
        <taxon>Actinomycetes</taxon>
        <taxon>Micrococcales</taxon>
        <taxon>Microbacteriaceae</taxon>
        <taxon>Herbiconiux</taxon>
    </lineage>
</organism>
<reference evidence="1" key="1">
    <citation type="submission" date="2022-08" db="EMBL/GenBank/DDBJ databases">
        <authorList>
            <person name="Deng Y."/>
            <person name="Han X.-F."/>
            <person name="Zhang Y.-Q."/>
        </authorList>
    </citation>
    <scope>NUCLEOTIDE SEQUENCE</scope>
    <source>
        <strain evidence="1">CPCC 205716</strain>
    </source>
</reference>
<gene>
    <name evidence="1" type="ORF">NVV95_16515</name>
</gene>
<dbReference type="EMBL" id="JANTEZ010000008">
    <property type="protein sequence ID" value="MCS5716151.1"/>
    <property type="molecule type" value="Genomic_DNA"/>
</dbReference>
<proteinExistence type="predicted"/>
<dbReference type="InterPro" id="IPR050484">
    <property type="entry name" value="Transf_Hexapept/Carb_Anhydrase"/>
</dbReference>
<dbReference type="PANTHER" id="PTHR13061:SF29">
    <property type="entry name" value="GAMMA CARBONIC ANHYDRASE-LIKE 1, MITOCHONDRIAL-RELATED"/>
    <property type="match status" value="1"/>
</dbReference>
<accession>A0ABT2GJ50</accession>
<dbReference type="SUPFAM" id="SSF51161">
    <property type="entry name" value="Trimeric LpxA-like enzymes"/>
    <property type="match status" value="1"/>
</dbReference>
<keyword evidence="2" id="KW-1185">Reference proteome</keyword>
<dbReference type="InterPro" id="IPR011004">
    <property type="entry name" value="Trimer_LpxA-like_sf"/>
</dbReference>
<name>A0ABT2GJ50_9MICO</name>
<sequence>MLIRHRGHEPSIHASAYIAPSAVIVGQVRIEAGVRVLHSAVVTAEDGAVTIGENTVLMEHALIRGRSRHPVSIGTAVMIGPHTHVNGSTVADDAFIATGASLFPGSRIGRGAEVRINGVVQVNTVLEARAVVPIGWVAVGSPASILPPERHDEIWAIQKELHFTETVYGAGREVSMAELMRGQSDFYGSHMDDEIIEQDSASSSERKA</sequence>
<dbReference type="Gene3D" id="2.160.10.10">
    <property type="entry name" value="Hexapeptide repeat proteins"/>
    <property type="match status" value="1"/>
</dbReference>
<dbReference type="RefSeq" id="WP_259487646.1">
    <property type="nucleotide sequence ID" value="NZ_JANTEZ010000008.1"/>
</dbReference>
<dbReference type="PANTHER" id="PTHR13061">
    <property type="entry name" value="DYNACTIN SUBUNIT P25"/>
    <property type="match status" value="1"/>
</dbReference>
<evidence type="ECO:0000313" key="1">
    <source>
        <dbReference type="EMBL" id="MCS5716151.1"/>
    </source>
</evidence>
<protein>
    <submittedName>
        <fullName evidence="1">Gamma carbonic anhydrase family protein</fullName>
    </submittedName>
</protein>
<evidence type="ECO:0000313" key="2">
    <source>
        <dbReference type="Proteomes" id="UP001165580"/>
    </source>
</evidence>